<evidence type="ECO:0000313" key="2">
    <source>
        <dbReference type="EMBL" id="SMD05028.1"/>
    </source>
</evidence>
<gene>
    <name evidence="2" type="ORF">SAMN06295998_1232</name>
</gene>
<dbReference type="Proteomes" id="UP000192330">
    <property type="component" value="Unassembled WGS sequence"/>
</dbReference>
<sequence>MLTADINGNRSRPLPGTVGMCPFCHSEMIPRCGEVRVHHWAHKSKTDCDPWWEPETDWHRNWKNEFPLRWQERIFTDEAAGEKHIADVYTLAGLTVEVQHSHLEPTERRAREAFYKNMLWIVDGSRLEGNRKRITEWRSGLTEIIQGQKRTGLFLSDVAEELFPKYWLESPVPVCFDYMGPKADLSAAPQPLFLLYPGIVHSRRLVEPLSRDGLLRSILSEKLNMNSVRSIMHDVARLRLGKNRR</sequence>
<dbReference type="AlphaFoldDB" id="A0A1W2E7K1"/>
<reference evidence="2 3" key="1">
    <citation type="submission" date="2017-04" db="EMBL/GenBank/DDBJ databases">
        <authorList>
            <person name="Afonso C.L."/>
            <person name="Miller P.J."/>
            <person name="Scott M.A."/>
            <person name="Spackman E."/>
            <person name="Goraichik I."/>
            <person name="Dimitrov K.M."/>
            <person name="Suarez D.L."/>
            <person name="Swayne D.E."/>
        </authorList>
    </citation>
    <scope>NUCLEOTIDE SEQUENCE [LARGE SCALE GENOMIC DNA]</scope>
    <source>
        <strain evidence="2 3">CGMCC 1.12644</strain>
    </source>
</reference>
<dbReference type="InterPro" id="IPR057253">
    <property type="entry name" value="CoiA-like_N"/>
</dbReference>
<protein>
    <submittedName>
        <fullName evidence="2">Competence protein CoiA-like family protein</fullName>
    </submittedName>
</protein>
<dbReference type="OrthoDB" id="4212451at2"/>
<accession>A0A1W2E7K1</accession>
<feature type="domain" description="Competence protein CoiA-like N-terminal" evidence="1">
    <location>
        <begin position="20"/>
        <end position="49"/>
    </location>
</feature>
<evidence type="ECO:0000313" key="3">
    <source>
        <dbReference type="Proteomes" id="UP000192330"/>
    </source>
</evidence>
<organism evidence="2 3">
    <name type="scientific">Primorskyibacter flagellatus</name>
    <dbReference type="NCBI Taxonomy" id="1387277"/>
    <lineage>
        <taxon>Bacteria</taxon>
        <taxon>Pseudomonadati</taxon>
        <taxon>Pseudomonadota</taxon>
        <taxon>Alphaproteobacteria</taxon>
        <taxon>Rhodobacterales</taxon>
        <taxon>Roseobacteraceae</taxon>
        <taxon>Primorskyibacter</taxon>
    </lineage>
</organism>
<evidence type="ECO:0000259" key="1">
    <source>
        <dbReference type="Pfam" id="PF25164"/>
    </source>
</evidence>
<dbReference type="RefSeq" id="WP_143514660.1">
    <property type="nucleotide sequence ID" value="NZ_FWYD01000023.1"/>
</dbReference>
<dbReference type="EMBL" id="FWYD01000023">
    <property type="protein sequence ID" value="SMD05028.1"/>
    <property type="molecule type" value="Genomic_DNA"/>
</dbReference>
<proteinExistence type="predicted"/>
<dbReference type="Pfam" id="PF25164">
    <property type="entry name" value="CoiA_N"/>
    <property type="match status" value="1"/>
</dbReference>
<name>A0A1W2E7K1_9RHOB</name>
<keyword evidence="3" id="KW-1185">Reference proteome</keyword>